<dbReference type="AlphaFoldDB" id="A0A7U6GFK7"/>
<sequence>MEEISYIHRLLLIFHFPFKPPQKYFARIITYKVIFSKQCIKKHFSNKLLSVAKLR</sequence>
<evidence type="ECO:0000313" key="2">
    <source>
        <dbReference type="Proteomes" id="UP000004793"/>
    </source>
</evidence>
<dbReference type="Proteomes" id="UP000004793">
    <property type="component" value="Chromosome"/>
</dbReference>
<proteinExistence type="predicted"/>
<accession>A0A7U6GFK7</accession>
<dbReference type="EMBL" id="AP012051">
    <property type="protein sequence ID" value="BAL81508.1"/>
    <property type="molecule type" value="Genomic_DNA"/>
</dbReference>
<organism evidence="1 2">
    <name type="scientific">Caldisericum exile (strain DSM 21853 / NBRC 104410 / AZM16c01)</name>
    <dbReference type="NCBI Taxonomy" id="511051"/>
    <lineage>
        <taxon>Bacteria</taxon>
        <taxon>Pseudomonadati</taxon>
        <taxon>Caldisericota/Cryosericota group</taxon>
        <taxon>Caldisericota</taxon>
        <taxon>Caldisericia</taxon>
        <taxon>Caldisericales</taxon>
        <taxon>Caldisericaceae</taxon>
        <taxon>Caldisericum</taxon>
    </lineage>
</organism>
<dbReference type="KEGG" id="cex:CSE_13820"/>
<gene>
    <name evidence="1" type="ordered locus">CSE_13820</name>
</gene>
<reference evidence="1 2" key="1">
    <citation type="submission" date="2011-01" db="EMBL/GenBank/DDBJ databases">
        <title>Whole genome sequence of Caldisericum exile AZM16c01.</title>
        <authorList>
            <person name="Narita-Yamada S."/>
            <person name="Kawakoshi A."/>
            <person name="Nakamura S."/>
            <person name="Sasagawa M."/>
            <person name="Fukada J."/>
            <person name="Sekine M."/>
            <person name="Kato Y."/>
            <person name="Fukai R."/>
            <person name="Sasaki K."/>
            <person name="Hanamaki A."/>
            <person name="Narita H."/>
            <person name="Konno Y."/>
            <person name="Mori K."/>
            <person name="Yamazaki S."/>
            <person name="Suzuki K."/>
            <person name="Fujita N."/>
        </authorList>
    </citation>
    <scope>NUCLEOTIDE SEQUENCE [LARGE SCALE GENOMIC DNA]</scope>
    <source>
        <strain evidence="2">DSM 21853 / NBRC 104410 / AZM16c01</strain>
    </source>
</reference>
<name>A0A7U6GFK7_CALEA</name>
<protein>
    <submittedName>
        <fullName evidence="1">Uncharacterized protein</fullName>
    </submittedName>
</protein>
<keyword evidence="2" id="KW-1185">Reference proteome</keyword>
<evidence type="ECO:0000313" key="1">
    <source>
        <dbReference type="EMBL" id="BAL81508.1"/>
    </source>
</evidence>